<feature type="signal peptide" evidence="6">
    <location>
        <begin position="1"/>
        <end position="22"/>
    </location>
</feature>
<proteinExistence type="inferred from homology"/>
<feature type="binding site" evidence="5">
    <location>
        <position position="287"/>
    </location>
    <ligand>
        <name>Fe cation</name>
        <dbReference type="ChEBI" id="CHEBI:24875"/>
        <note>catalytic</note>
    </ligand>
</feature>
<accession>A0A7S1DDN9</accession>
<dbReference type="PANTHER" id="PTHR10543:SF89">
    <property type="entry name" value="CAROTENOID 9,10(9',10')-CLEAVAGE DIOXYGENASE 1"/>
    <property type="match status" value="1"/>
</dbReference>
<comment type="similarity">
    <text evidence="1">Belongs to the carotenoid oxygenase family.</text>
</comment>
<dbReference type="AlphaFoldDB" id="A0A7S1DDN9"/>
<dbReference type="GO" id="GO:0010436">
    <property type="term" value="F:carotenoid dioxygenase activity"/>
    <property type="evidence" value="ECO:0007669"/>
    <property type="project" value="TreeGrafter"/>
</dbReference>
<feature type="binding site" evidence="5">
    <location>
        <position position="234"/>
    </location>
    <ligand>
        <name>Fe cation</name>
        <dbReference type="ChEBI" id="CHEBI:24875"/>
        <note>catalytic</note>
    </ligand>
</feature>
<dbReference type="GO" id="GO:0046872">
    <property type="term" value="F:metal ion binding"/>
    <property type="evidence" value="ECO:0007669"/>
    <property type="project" value="UniProtKB-KW"/>
</dbReference>
<feature type="chain" id="PRO_5030724018" evidence="6">
    <location>
        <begin position="23"/>
        <end position="572"/>
    </location>
</feature>
<evidence type="ECO:0000256" key="5">
    <source>
        <dbReference type="PIRSR" id="PIRSR604294-1"/>
    </source>
</evidence>
<reference evidence="7" key="1">
    <citation type="submission" date="2021-01" db="EMBL/GenBank/DDBJ databases">
        <authorList>
            <person name="Corre E."/>
            <person name="Pelletier E."/>
            <person name="Niang G."/>
            <person name="Scheremetjew M."/>
            <person name="Finn R."/>
            <person name="Kale V."/>
            <person name="Holt S."/>
            <person name="Cochrane G."/>
            <person name="Meng A."/>
            <person name="Brown T."/>
            <person name="Cohen L."/>
        </authorList>
    </citation>
    <scope>NUCLEOTIDE SEQUENCE</scope>
    <source>
        <strain evidence="7">ECT3854</strain>
    </source>
</reference>
<feature type="binding site" evidence="5">
    <location>
        <position position="562"/>
    </location>
    <ligand>
        <name>Fe cation</name>
        <dbReference type="ChEBI" id="CHEBI:24875"/>
        <note>catalytic</note>
    </ligand>
</feature>
<evidence type="ECO:0000313" key="7">
    <source>
        <dbReference type="EMBL" id="CAD8944336.1"/>
    </source>
</evidence>
<dbReference type="InterPro" id="IPR004294">
    <property type="entry name" value="Carotenoid_Oase"/>
</dbReference>
<comment type="cofactor">
    <cofactor evidence="5">
        <name>Fe(2+)</name>
        <dbReference type="ChEBI" id="CHEBI:29033"/>
    </cofactor>
    <text evidence="5">Binds 1 Fe(2+) ion per subunit.</text>
</comment>
<name>A0A7S1DDN9_CYCTE</name>
<protein>
    <submittedName>
        <fullName evidence="7">Uncharacterized protein</fullName>
    </submittedName>
</protein>
<keyword evidence="4 5" id="KW-0408">Iron</keyword>
<dbReference type="Pfam" id="PF03055">
    <property type="entry name" value="RPE65"/>
    <property type="match status" value="1"/>
</dbReference>
<evidence type="ECO:0000256" key="4">
    <source>
        <dbReference type="ARBA" id="ARBA00023004"/>
    </source>
</evidence>
<dbReference type="PANTHER" id="PTHR10543">
    <property type="entry name" value="BETA-CAROTENE DIOXYGENASE"/>
    <property type="match status" value="1"/>
</dbReference>
<keyword evidence="3" id="KW-0560">Oxidoreductase</keyword>
<gene>
    <name evidence="7" type="ORF">CTEN0397_LOCUS15446</name>
</gene>
<dbReference type="EMBL" id="HBFW01024033">
    <property type="protein sequence ID" value="CAD8944336.1"/>
    <property type="molecule type" value="Transcribed_RNA"/>
</dbReference>
<keyword evidence="2 5" id="KW-0479">Metal-binding</keyword>
<keyword evidence="6" id="KW-0732">Signal</keyword>
<evidence type="ECO:0000256" key="2">
    <source>
        <dbReference type="ARBA" id="ARBA00022723"/>
    </source>
</evidence>
<feature type="binding site" evidence="5">
    <location>
        <position position="367"/>
    </location>
    <ligand>
        <name>Fe cation</name>
        <dbReference type="ChEBI" id="CHEBI:24875"/>
        <note>catalytic</note>
    </ligand>
</feature>
<evidence type="ECO:0000256" key="6">
    <source>
        <dbReference type="SAM" id="SignalP"/>
    </source>
</evidence>
<organism evidence="7">
    <name type="scientific">Cyclophora tenuis</name>
    <name type="common">Marine diatom</name>
    <dbReference type="NCBI Taxonomy" id="216820"/>
    <lineage>
        <taxon>Eukaryota</taxon>
        <taxon>Sar</taxon>
        <taxon>Stramenopiles</taxon>
        <taxon>Ochrophyta</taxon>
        <taxon>Bacillariophyta</taxon>
        <taxon>Fragilariophyceae</taxon>
        <taxon>Fragilariophycidae</taxon>
        <taxon>Cyclophorales</taxon>
        <taxon>Cyclophoraceae</taxon>
        <taxon>Cyclophora</taxon>
    </lineage>
</organism>
<dbReference type="GO" id="GO:0016121">
    <property type="term" value="P:carotene catabolic process"/>
    <property type="evidence" value="ECO:0007669"/>
    <property type="project" value="TreeGrafter"/>
</dbReference>
<evidence type="ECO:0000256" key="3">
    <source>
        <dbReference type="ARBA" id="ARBA00023002"/>
    </source>
</evidence>
<evidence type="ECO:0000256" key="1">
    <source>
        <dbReference type="ARBA" id="ARBA00006787"/>
    </source>
</evidence>
<sequence>MNLRFDSLFVLLLLQASRPASALSPVTFSSVATRIAEQVMTRTRTVVQAPPDLLKSGGLAEACRELHRHNGQECPTAKMVAGLELPYDFPQGTYYRNGPGRFNADDGTSVIHPFDGDGLVTSLRITGKNNEECRKKNAFWTSRFVHTPGYLKDIESGKMTGRGVFGSMKSGGWFNNVMDIEPKHVANTNVIRWGDHLWALWEGGRPFLLDPETLETVDVEYSANNRIQGTFAAHPRKDPSSSHYFNFGVDDLDPAAGRTKIHYYELDDGEVVSTPTAFTLPGAAMMHDHLVTDNYLLMVWTSAEFNGLEGLKGLLGLGSFVAAIDITPKTEVLLIPKDILHSSDDVIDATTDPRIKRIPVPYQFNYHLGNGYEKDGKIIFDAIETTDEEFDFCYGSVTDKKPVWEIMDFDEMEPFAFAQYTIDVENEQYVDKQIITDCGSIEFPVVPTEMSGKEHQYIYTVASHDPHAETSGTPGTICKWDLENDEMEHFSFRPEEMVGEPAFVPKIGGEDEDSGYLIVLVNNGMTLTTDVVVLDVEGPGSLSRGPIARSRLPSYVPGAGLHGRFVRAGKTS</sequence>